<dbReference type="Proteomes" id="UP000188533">
    <property type="component" value="Unassembled WGS sequence"/>
</dbReference>
<organism evidence="1 2">
    <name type="scientific">Lentinula edodes</name>
    <name type="common">Shiitake mushroom</name>
    <name type="synonym">Lentinus edodes</name>
    <dbReference type="NCBI Taxonomy" id="5353"/>
    <lineage>
        <taxon>Eukaryota</taxon>
        <taxon>Fungi</taxon>
        <taxon>Dikarya</taxon>
        <taxon>Basidiomycota</taxon>
        <taxon>Agaricomycotina</taxon>
        <taxon>Agaricomycetes</taxon>
        <taxon>Agaricomycetidae</taxon>
        <taxon>Agaricales</taxon>
        <taxon>Marasmiineae</taxon>
        <taxon>Omphalotaceae</taxon>
        <taxon>Lentinula</taxon>
    </lineage>
</organism>
<accession>A0A1Q3EBL6</accession>
<evidence type="ECO:0000313" key="2">
    <source>
        <dbReference type="Proteomes" id="UP000188533"/>
    </source>
</evidence>
<evidence type="ECO:0000313" key="1">
    <source>
        <dbReference type="EMBL" id="GAW04529.1"/>
    </source>
</evidence>
<dbReference type="AlphaFoldDB" id="A0A1Q3EBL6"/>
<proteinExistence type="predicted"/>
<reference evidence="1 2" key="1">
    <citation type="submission" date="2016-08" db="EMBL/GenBank/DDBJ databases">
        <authorList>
            <consortium name="Lentinula edodes genome sequencing consortium"/>
            <person name="Sakamoto Y."/>
            <person name="Nakade K."/>
            <person name="Sato S."/>
            <person name="Yoshida Y."/>
            <person name="Miyazaki K."/>
            <person name="Natsume S."/>
            <person name="Konno N."/>
        </authorList>
    </citation>
    <scope>NUCLEOTIDE SEQUENCE [LARGE SCALE GENOMIC DNA]</scope>
    <source>
        <strain evidence="1 2">NBRC 111202</strain>
    </source>
</reference>
<gene>
    <name evidence="1" type="ORF">LENED_006327</name>
</gene>
<dbReference type="EMBL" id="BDGU01000196">
    <property type="protein sequence ID" value="GAW04529.1"/>
    <property type="molecule type" value="Genomic_DNA"/>
</dbReference>
<comment type="caution">
    <text evidence="1">The sequence shown here is derived from an EMBL/GenBank/DDBJ whole genome shotgun (WGS) entry which is preliminary data.</text>
</comment>
<name>A0A1Q3EBL6_LENED</name>
<sequence>MAGLKSPGVFDSFYLIFRLFHFINNSFVPSSNRISDPFLLLSYTSIDFARNASFVSFFVKRFGSVVSEKIKNVCKMQD</sequence>
<keyword evidence="2" id="KW-1185">Reference proteome</keyword>
<protein>
    <submittedName>
        <fullName evidence="1">Uncharacterized protein</fullName>
    </submittedName>
</protein>
<reference evidence="1 2" key="2">
    <citation type="submission" date="2017-02" db="EMBL/GenBank/DDBJ databases">
        <title>A genome survey and senescence transcriptome analysis in Lentinula edodes.</title>
        <authorList>
            <person name="Sakamoto Y."/>
            <person name="Nakade K."/>
            <person name="Sato S."/>
            <person name="Yoshida Y."/>
            <person name="Miyazaki K."/>
            <person name="Natsume S."/>
            <person name="Konno N."/>
        </authorList>
    </citation>
    <scope>NUCLEOTIDE SEQUENCE [LARGE SCALE GENOMIC DNA]</scope>
    <source>
        <strain evidence="1 2">NBRC 111202</strain>
    </source>
</reference>